<dbReference type="GO" id="GO:0006790">
    <property type="term" value="P:sulfur compound metabolic process"/>
    <property type="evidence" value="ECO:0007669"/>
    <property type="project" value="UniProtKB-UniPathway"/>
</dbReference>
<dbReference type="GO" id="GO:0008482">
    <property type="term" value="F:sulfite oxidase activity"/>
    <property type="evidence" value="ECO:0007669"/>
    <property type="project" value="UniProtKB-EC"/>
</dbReference>
<dbReference type="Gene3D" id="3.10.120.10">
    <property type="entry name" value="Cytochrome b5-like heme/steroid binding domain"/>
    <property type="match status" value="1"/>
</dbReference>
<dbReference type="eggNOG" id="KOG0535">
    <property type="taxonomic scope" value="Eukaryota"/>
</dbReference>
<reference evidence="16" key="2">
    <citation type="submission" date="2017-05" db="UniProtKB">
        <authorList>
            <consortium name="EnsemblMetazoa"/>
        </authorList>
    </citation>
    <scope>IDENTIFICATION</scope>
</reference>
<dbReference type="InterPro" id="IPR000572">
    <property type="entry name" value="OxRdtase_Mopterin-bd_dom"/>
</dbReference>
<comment type="pathway">
    <text evidence="4">Sulfur metabolism.</text>
</comment>
<organism evidence="16">
    <name type="scientific">Amphimedon queenslandica</name>
    <name type="common">Sponge</name>
    <dbReference type="NCBI Taxonomy" id="400682"/>
    <lineage>
        <taxon>Eukaryota</taxon>
        <taxon>Metazoa</taxon>
        <taxon>Porifera</taxon>
        <taxon>Demospongiae</taxon>
        <taxon>Heteroscleromorpha</taxon>
        <taxon>Haplosclerida</taxon>
        <taxon>Niphatidae</taxon>
        <taxon>Amphimedon</taxon>
    </lineage>
</organism>
<dbReference type="Pfam" id="PF00173">
    <property type="entry name" value="Cyt-b5"/>
    <property type="match status" value="1"/>
</dbReference>
<keyword evidence="17" id="KW-1185">Reference proteome</keyword>
<dbReference type="UniPathway" id="UPA00096"/>
<dbReference type="AlphaFoldDB" id="A0A1X7UZW3"/>
<dbReference type="GO" id="GO:0020037">
    <property type="term" value="F:heme binding"/>
    <property type="evidence" value="ECO:0007669"/>
    <property type="project" value="InterPro"/>
</dbReference>
<evidence type="ECO:0000256" key="4">
    <source>
        <dbReference type="ARBA" id="ARBA00004678"/>
    </source>
</evidence>
<dbReference type="PANTHER" id="PTHR19372">
    <property type="entry name" value="SULFITE REDUCTASE"/>
    <property type="match status" value="1"/>
</dbReference>
<evidence type="ECO:0000256" key="11">
    <source>
        <dbReference type="ARBA" id="ARBA00023004"/>
    </source>
</evidence>
<dbReference type="GO" id="GO:0030151">
    <property type="term" value="F:molybdenum ion binding"/>
    <property type="evidence" value="ECO:0007669"/>
    <property type="project" value="InterPro"/>
</dbReference>
<dbReference type="SUPFAM" id="SSF56524">
    <property type="entry name" value="Oxidoreductase molybdopterin-binding domain"/>
    <property type="match status" value="1"/>
</dbReference>
<dbReference type="InterPro" id="IPR036374">
    <property type="entry name" value="OxRdtase_Mopterin-bd_sf"/>
</dbReference>
<dbReference type="SUPFAM" id="SSF55856">
    <property type="entry name" value="Cytochrome b5-like heme/steroid binding domain"/>
    <property type="match status" value="1"/>
</dbReference>
<comment type="cofactor">
    <cofactor evidence="2">
        <name>heme b</name>
        <dbReference type="ChEBI" id="CHEBI:60344"/>
    </cofactor>
</comment>
<evidence type="ECO:0000256" key="5">
    <source>
        <dbReference type="ARBA" id="ARBA00004971"/>
    </source>
</evidence>
<dbReference type="KEGG" id="aqu:100638169"/>
<comment type="subcellular location">
    <subcellularLocation>
        <location evidence="3">Mitochondrion intermembrane space</location>
    </subcellularLocation>
</comment>
<evidence type="ECO:0000256" key="8">
    <source>
        <dbReference type="ARBA" id="ARBA00022617"/>
    </source>
</evidence>
<dbReference type="GO" id="GO:0005758">
    <property type="term" value="C:mitochondrial intermembrane space"/>
    <property type="evidence" value="ECO:0007669"/>
    <property type="project" value="UniProtKB-SubCell"/>
</dbReference>
<dbReference type="SUPFAM" id="SSF81296">
    <property type="entry name" value="E set domains"/>
    <property type="match status" value="1"/>
</dbReference>
<evidence type="ECO:0000256" key="9">
    <source>
        <dbReference type="ARBA" id="ARBA00022723"/>
    </source>
</evidence>
<evidence type="ECO:0000256" key="6">
    <source>
        <dbReference type="ARBA" id="ARBA00012505"/>
    </source>
</evidence>
<keyword evidence="9" id="KW-0479">Metal-binding</keyword>
<keyword evidence="10" id="KW-0560">Oxidoreductase</keyword>
<dbReference type="EC" id="1.8.3.1" evidence="6"/>
<sequence length="575" mass="62971">MLLRSVLRVHCHTNRLYPQFRSNSRAFSSRYGRRTSYKRTQVLYPAGVAASLTAAGVLAVKSEPKSSSNSSSKEGGGEVGGVTGGLTAGEWKDGLPLYSFDEVKKHDSSENGVWVIYNKGVYDITGFISKHPGGELLLVGAGRAIDPYWKIYSVHHSPETHALLESMRIGNYDTSSTPEEEKGEDDGELDNQWSNEPQSRHPALLCNQEKPFNAEPPPAILTGDFHTPNDLFYVRNHLPVPPRVDPKEYRLEIAKETGIGEGVEPIELSLEEIKAFPVTSISAVVQCGGNRRHSMASYKPVRGLSWKGGAIGNARWTGVRLCDVLKHVGVSGGNYGGIKHVQFEGLDADAMGSCYSASIPIETAMDPNRDVLLVFQMNGEDIPIDHGYPLRVIVPGAVGARSVKWVSRIVLSTEESPSIWQRRDYKLFPSNVDINNVDYESSEAMQDMPVQSAICLPIPGSTVDISSGFVTLRGYAWSGGGRSISRVDVSINGGKDWSVAKLHSNESQKPNRVWAWSLWEATVPVSACTGQLDIVCKAMDSSCNTQPENVESIWNFRGLANNAWHRVSVKTANNI</sequence>
<dbReference type="SMART" id="SM01117">
    <property type="entry name" value="Cyt-b5"/>
    <property type="match status" value="1"/>
</dbReference>
<dbReference type="FunCoup" id="A0A1X7UZW3">
    <property type="interactions" value="382"/>
</dbReference>
<dbReference type="Proteomes" id="UP000007879">
    <property type="component" value="Unassembled WGS sequence"/>
</dbReference>
<dbReference type="Pfam" id="PF00174">
    <property type="entry name" value="Oxidored_molyb"/>
    <property type="match status" value="1"/>
</dbReference>
<gene>
    <name evidence="16" type="primary">100638169</name>
</gene>
<feature type="domain" description="Cytochrome b5 heme-binding" evidence="15">
    <location>
        <begin position="95"/>
        <end position="173"/>
    </location>
</feature>
<dbReference type="InParanoid" id="A0A1X7UZW3"/>
<dbReference type="InterPro" id="IPR001199">
    <property type="entry name" value="Cyt_B5-like_heme/steroid-bd"/>
</dbReference>
<dbReference type="PROSITE" id="PS50255">
    <property type="entry name" value="CYTOCHROME_B5_2"/>
    <property type="match status" value="1"/>
</dbReference>
<dbReference type="EnsemblMetazoa" id="XM_003386221.3">
    <property type="protein sequence ID" value="XP_003386269.1"/>
    <property type="gene ID" value="LOC100638169"/>
</dbReference>
<dbReference type="STRING" id="400682.A0A1X7UZW3"/>
<dbReference type="GO" id="GO:0043546">
    <property type="term" value="F:molybdopterin cofactor binding"/>
    <property type="evidence" value="ECO:0007669"/>
    <property type="project" value="TreeGrafter"/>
</dbReference>
<dbReference type="eggNOG" id="KOG4576">
    <property type="taxonomic scope" value="Eukaryota"/>
</dbReference>
<proteinExistence type="predicted"/>
<keyword evidence="8" id="KW-0349">Heme</keyword>
<dbReference type="PRINTS" id="PR00407">
    <property type="entry name" value="EUMOPTERIN"/>
</dbReference>
<dbReference type="PROSITE" id="PS00191">
    <property type="entry name" value="CYTOCHROME_B5_1"/>
    <property type="match status" value="1"/>
</dbReference>
<name>A0A1X7UZW3_AMPQE</name>
<evidence type="ECO:0000256" key="2">
    <source>
        <dbReference type="ARBA" id="ARBA00001970"/>
    </source>
</evidence>
<dbReference type="InterPro" id="IPR014756">
    <property type="entry name" value="Ig_E-set"/>
</dbReference>
<evidence type="ECO:0000256" key="14">
    <source>
        <dbReference type="SAM" id="MobiDB-lite"/>
    </source>
</evidence>
<feature type="compositionally biased region" description="Gly residues" evidence="14">
    <location>
        <begin position="77"/>
        <end position="87"/>
    </location>
</feature>
<keyword evidence="12" id="KW-0496">Mitochondrion</keyword>
<dbReference type="CDD" id="cd02111">
    <property type="entry name" value="eukary_SO_Moco"/>
    <property type="match status" value="1"/>
</dbReference>
<comment type="pathway">
    <text evidence="5">Energy metabolism; sulfur metabolism.</text>
</comment>
<dbReference type="FunFam" id="3.90.420.10:FF:000002">
    <property type="entry name" value="sulfite oxidase, mitochondrial"/>
    <property type="match status" value="1"/>
</dbReference>
<protein>
    <recommendedName>
        <fullName evidence="13">Sulfite oxidase</fullName>
        <ecNumber evidence="6">1.8.3.1</ecNumber>
    </recommendedName>
</protein>
<dbReference type="FunFam" id="3.10.120.10:FF:000007">
    <property type="entry name" value="Sulfite oxidase, mitochondrial"/>
    <property type="match status" value="1"/>
</dbReference>
<dbReference type="InterPro" id="IPR018506">
    <property type="entry name" value="Cyt_B5_heme-BS"/>
</dbReference>
<dbReference type="Pfam" id="PF03404">
    <property type="entry name" value="Mo-co_dimer"/>
    <property type="match status" value="1"/>
</dbReference>
<dbReference type="OrthoDB" id="10051395at2759"/>
<evidence type="ECO:0000313" key="17">
    <source>
        <dbReference type="Proteomes" id="UP000007879"/>
    </source>
</evidence>
<evidence type="ECO:0000256" key="12">
    <source>
        <dbReference type="ARBA" id="ARBA00023128"/>
    </source>
</evidence>
<keyword evidence="11" id="KW-0408">Iron</keyword>
<keyword evidence="7" id="KW-0500">Molybdenum</keyword>
<evidence type="ECO:0000259" key="15">
    <source>
        <dbReference type="PROSITE" id="PS50255"/>
    </source>
</evidence>
<dbReference type="InterPro" id="IPR008335">
    <property type="entry name" value="Mopterin_OxRdtase_euk"/>
</dbReference>
<comment type="cofactor">
    <cofactor evidence="1">
        <name>Mo-molybdopterin</name>
        <dbReference type="ChEBI" id="CHEBI:71302"/>
    </cofactor>
</comment>
<dbReference type="FunFam" id="2.60.40.650:FF:000002">
    <property type="entry name" value="sulfite oxidase"/>
    <property type="match status" value="1"/>
</dbReference>
<accession>A0A1X7UZW3</accession>
<evidence type="ECO:0000256" key="10">
    <source>
        <dbReference type="ARBA" id="ARBA00023002"/>
    </source>
</evidence>
<dbReference type="PANTHER" id="PTHR19372:SF7">
    <property type="entry name" value="SULFITE OXIDASE, MITOCHONDRIAL"/>
    <property type="match status" value="1"/>
</dbReference>
<dbReference type="Gene3D" id="3.90.420.10">
    <property type="entry name" value="Oxidoreductase, molybdopterin-binding domain"/>
    <property type="match status" value="1"/>
</dbReference>
<dbReference type="InterPro" id="IPR005066">
    <property type="entry name" value="MoCF_OxRdtse_dimer"/>
</dbReference>
<dbReference type="EnsemblMetazoa" id="Aqu2.1.33074_001">
    <property type="protein sequence ID" value="Aqu2.1.33074_001"/>
    <property type="gene ID" value="Aqu2.1.33074"/>
</dbReference>
<evidence type="ECO:0000256" key="13">
    <source>
        <dbReference type="ARBA" id="ARBA00070338"/>
    </source>
</evidence>
<evidence type="ECO:0000313" key="16">
    <source>
        <dbReference type="EnsemblMetazoa" id="Aqu2.1.33074_001"/>
    </source>
</evidence>
<evidence type="ECO:0000256" key="7">
    <source>
        <dbReference type="ARBA" id="ARBA00022505"/>
    </source>
</evidence>
<evidence type="ECO:0000256" key="1">
    <source>
        <dbReference type="ARBA" id="ARBA00001924"/>
    </source>
</evidence>
<reference evidence="17" key="1">
    <citation type="journal article" date="2010" name="Nature">
        <title>The Amphimedon queenslandica genome and the evolution of animal complexity.</title>
        <authorList>
            <person name="Srivastava M."/>
            <person name="Simakov O."/>
            <person name="Chapman J."/>
            <person name="Fahey B."/>
            <person name="Gauthier M.E."/>
            <person name="Mitros T."/>
            <person name="Richards G.S."/>
            <person name="Conaco C."/>
            <person name="Dacre M."/>
            <person name="Hellsten U."/>
            <person name="Larroux C."/>
            <person name="Putnam N.H."/>
            <person name="Stanke M."/>
            <person name="Adamska M."/>
            <person name="Darling A."/>
            <person name="Degnan S.M."/>
            <person name="Oakley T.H."/>
            <person name="Plachetzki D.C."/>
            <person name="Zhai Y."/>
            <person name="Adamski M."/>
            <person name="Calcino A."/>
            <person name="Cummins S.F."/>
            <person name="Goodstein D.M."/>
            <person name="Harris C."/>
            <person name="Jackson D.J."/>
            <person name="Leys S.P."/>
            <person name="Shu S."/>
            <person name="Woodcroft B.J."/>
            <person name="Vervoort M."/>
            <person name="Kosik K.S."/>
            <person name="Manning G."/>
            <person name="Degnan B.M."/>
            <person name="Rokhsar D.S."/>
        </authorList>
    </citation>
    <scope>NUCLEOTIDE SEQUENCE [LARGE SCALE GENOMIC DNA]</scope>
</reference>
<evidence type="ECO:0000256" key="3">
    <source>
        <dbReference type="ARBA" id="ARBA00004569"/>
    </source>
</evidence>
<dbReference type="InterPro" id="IPR036400">
    <property type="entry name" value="Cyt_B5-like_heme/steroid_sf"/>
</dbReference>
<dbReference type="OMA" id="TWHVAEL"/>
<dbReference type="Gene3D" id="2.60.40.650">
    <property type="match status" value="1"/>
</dbReference>
<feature type="region of interest" description="Disordered" evidence="14">
    <location>
        <begin position="63"/>
        <end position="87"/>
    </location>
</feature>
<feature type="region of interest" description="Disordered" evidence="14">
    <location>
        <begin position="172"/>
        <end position="199"/>
    </location>
</feature>